<proteinExistence type="inferred from homology"/>
<keyword evidence="3" id="KW-0808">Transferase</keyword>
<dbReference type="EMBL" id="LT670849">
    <property type="protein sequence ID" value="SHN79779.1"/>
    <property type="molecule type" value="Genomic_DNA"/>
</dbReference>
<keyword evidence="4" id="KW-1185">Reference proteome</keyword>
<evidence type="ECO:0000256" key="2">
    <source>
        <dbReference type="RuleBase" id="RU003452"/>
    </source>
</evidence>
<dbReference type="Gene3D" id="2.40.128.150">
    <property type="entry name" value="Cysteine proteinases"/>
    <property type="match status" value="1"/>
</dbReference>
<comment type="similarity">
    <text evidence="1 2">Belongs to the arylamine N-acetyltransferase family.</text>
</comment>
<protein>
    <submittedName>
        <fullName evidence="3">N-hydroxyarylamine O-acetyltransferase</fullName>
    </submittedName>
</protein>
<organism evidence="3 4">
    <name type="scientific">Bradyrhizobium erythrophlei</name>
    <dbReference type="NCBI Taxonomy" id="1437360"/>
    <lineage>
        <taxon>Bacteria</taxon>
        <taxon>Pseudomonadati</taxon>
        <taxon>Pseudomonadota</taxon>
        <taxon>Alphaproteobacteria</taxon>
        <taxon>Hyphomicrobiales</taxon>
        <taxon>Nitrobacteraceae</taxon>
        <taxon>Bradyrhizobium</taxon>
    </lineage>
</organism>
<accession>A0A1M7U9R9</accession>
<reference evidence="4" key="1">
    <citation type="submission" date="2016-11" db="EMBL/GenBank/DDBJ databases">
        <authorList>
            <person name="Varghese N."/>
            <person name="Submissions S."/>
        </authorList>
    </citation>
    <scope>NUCLEOTIDE SEQUENCE [LARGE SCALE GENOMIC DNA]</scope>
    <source>
        <strain evidence="4">GAS401</strain>
    </source>
</reference>
<dbReference type="RefSeq" id="WP_338076264.1">
    <property type="nucleotide sequence ID" value="NZ_LT670849.1"/>
</dbReference>
<dbReference type="PANTHER" id="PTHR11786:SF0">
    <property type="entry name" value="ARYLAMINE N-ACETYLTRANSFERASE 4-RELATED"/>
    <property type="match status" value="1"/>
</dbReference>
<dbReference type="SUPFAM" id="SSF54001">
    <property type="entry name" value="Cysteine proteinases"/>
    <property type="match status" value="1"/>
</dbReference>
<dbReference type="AlphaFoldDB" id="A0A1M7U9R9"/>
<dbReference type="PRINTS" id="PR01543">
    <property type="entry name" value="ANATRNSFRASE"/>
</dbReference>
<evidence type="ECO:0000313" key="4">
    <source>
        <dbReference type="Proteomes" id="UP000184096"/>
    </source>
</evidence>
<dbReference type="GO" id="GO:0016407">
    <property type="term" value="F:acetyltransferase activity"/>
    <property type="evidence" value="ECO:0007669"/>
    <property type="project" value="InterPro"/>
</dbReference>
<dbReference type="Pfam" id="PF00797">
    <property type="entry name" value="Acetyltransf_2"/>
    <property type="match status" value="1"/>
</dbReference>
<dbReference type="Proteomes" id="UP000184096">
    <property type="component" value="Chromosome I"/>
</dbReference>
<gene>
    <name evidence="3" type="ORF">SAMN05444170_4123</name>
</gene>
<dbReference type="InterPro" id="IPR038765">
    <property type="entry name" value="Papain-like_cys_pep_sf"/>
</dbReference>
<evidence type="ECO:0000256" key="1">
    <source>
        <dbReference type="ARBA" id="ARBA00006547"/>
    </source>
</evidence>
<dbReference type="PANTHER" id="PTHR11786">
    <property type="entry name" value="N-HYDROXYARYLAMINE O-ACETYLTRANSFERASE"/>
    <property type="match status" value="1"/>
</dbReference>
<sequence length="272" mass="30107">MMDHEFRLDKYLARIGHSGPVAADLATLKALQTAHLAAIPFEAIDPLLRRPVKLDLTSIQAKLVEGSRGGYCYEHNLLLRAALQAIGFEVTGLGGRVRWMSPPGSPLGPKTHMLLKVDLADGAYLVDAGFGACLLDAPLQFKTDIEQTTVLGTYRLTETDGLLWLNAKRDGSWRAMYVFDLHPQLQADYELGNWFTSTNSTIPLTTRLIVERLSGNRRIRLVDRALTLEARDGELTKERTLANAGELDDVLRETFGITPPVPPEDIFRRTGG</sequence>
<dbReference type="InterPro" id="IPR001447">
    <property type="entry name" value="Arylamine_N-AcTrfase"/>
</dbReference>
<evidence type="ECO:0000313" key="3">
    <source>
        <dbReference type="EMBL" id="SHN79779.1"/>
    </source>
</evidence>
<name>A0A1M7U9R9_9BRAD</name>
<dbReference type="Gene3D" id="3.30.2140.10">
    <property type="entry name" value="Arylamine N-acetyltransferase"/>
    <property type="match status" value="1"/>
</dbReference>